<reference evidence="7" key="1">
    <citation type="submission" date="2020-12" db="EMBL/GenBank/DDBJ databases">
        <authorList>
            <person name="Huq M.A."/>
        </authorList>
    </citation>
    <scope>NUCLEOTIDE SEQUENCE</scope>
    <source>
        <strain evidence="7">MAHUQ-46</strain>
    </source>
</reference>
<comment type="subcellular location">
    <subcellularLocation>
        <location evidence="1">Cell membrane</location>
        <topology evidence="1">Multi-pass membrane protein</topology>
    </subcellularLocation>
</comment>
<evidence type="ECO:0000256" key="5">
    <source>
        <dbReference type="ARBA" id="ARBA00023136"/>
    </source>
</evidence>
<evidence type="ECO:0000256" key="4">
    <source>
        <dbReference type="ARBA" id="ARBA00022989"/>
    </source>
</evidence>
<evidence type="ECO:0000313" key="8">
    <source>
        <dbReference type="Proteomes" id="UP000640274"/>
    </source>
</evidence>
<keyword evidence="3 6" id="KW-0812">Transmembrane</keyword>
<feature type="transmembrane region" description="Helical" evidence="6">
    <location>
        <begin position="55"/>
        <end position="73"/>
    </location>
</feature>
<evidence type="ECO:0000256" key="3">
    <source>
        <dbReference type="ARBA" id="ARBA00022692"/>
    </source>
</evidence>
<dbReference type="InterPro" id="IPR003740">
    <property type="entry name" value="YitT"/>
</dbReference>
<feature type="transmembrane region" description="Helical" evidence="6">
    <location>
        <begin position="27"/>
        <end position="48"/>
    </location>
</feature>
<comment type="caution">
    <text evidence="7">The sequence shown here is derived from an EMBL/GenBank/DDBJ whole genome shotgun (WGS) entry which is preliminary data.</text>
</comment>
<dbReference type="PANTHER" id="PTHR33545">
    <property type="entry name" value="UPF0750 MEMBRANE PROTEIN YITT-RELATED"/>
    <property type="match status" value="1"/>
</dbReference>
<feature type="transmembrane region" description="Helical" evidence="6">
    <location>
        <begin position="85"/>
        <end position="104"/>
    </location>
</feature>
<dbReference type="Proteomes" id="UP000640274">
    <property type="component" value="Unassembled WGS sequence"/>
</dbReference>
<proteinExistence type="predicted"/>
<keyword evidence="5 6" id="KW-0472">Membrane</keyword>
<dbReference type="EMBL" id="JAELUP010000012">
    <property type="protein sequence ID" value="MBJ6360589.1"/>
    <property type="molecule type" value="Genomic_DNA"/>
</dbReference>
<organism evidence="7 8">
    <name type="scientific">Paenibacillus roseus</name>
    <dbReference type="NCBI Taxonomy" id="2798579"/>
    <lineage>
        <taxon>Bacteria</taxon>
        <taxon>Bacillati</taxon>
        <taxon>Bacillota</taxon>
        <taxon>Bacilli</taxon>
        <taxon>Bacillales</taxon>
        <taxon>Paenibacillaceae</taxon>
        <taxon>Paenibacillus</taxon>
    </lineage>
</organism>
<dbReference type="InterPro" id="IPR051461">
    <property type="entry name" value="UPF0750_membrane"/>
</dbReference>
<keyword evidence="2" id="KW-1003">Cell membrane</keyword>
<accession>A0A934J2V5</accession>
<dbReference type="Pfam" id="PF02588">
    <property type="entry name" value="YitT_membrane"/>
    <property type="match status" value="1"/>
</dbReference>
<dbReference type="PANTHER" id="PTHR33545:SF5">
    <property type="entry name" value="UPF0750 MEMBRANE PROTEIN YITT"/>
    <property type="match status" value="1"/>
</dbReference>
<gene>
    <name evidence="7" type="ORF">JFN88_04545</name>
</gene>
<name>A0A934J2V5_9BACL</name>
<evidence type="ECO:0000256" key="6">
    <source>
        <dbReference type="SAM" id="Phobius"/>
    </source>
</evidence>
<feature type="transmembrane region" description="Helical" evidence="6">
    <location>
        <begin position="125"/>
        <end position="145"/>
    </location>
</feature>
<evidence type="ECO:0000256" key="1">
    <source>
        <dbReference type="ARBA" id="ARBA00004651"/>
    </source>
</evidence>
<keyword evidence="4 6" id="KW-1133">Transmembrane helix</keyword>
<evidence type="ECO:0000313" key="7">
    <source>
        <dbReference type="EMBL" id="MBJ6360589.1"/>
    </source>
</evidence>
<dbReference type="GO" id="GO:0005886">
    <property type="term" value="C:plasma membrane"/>
    <property type="evidence" value="ECO:0007669"/>
    <property type="project" value="UniProtKB-SubCell"/>
</dbReference>
<feature type="transmembrane region" description="Helical" evidence="6">
    <location>
        <begin position="151"/>
        <end position="170"/>
    </location>
</feature>
<dbReference type="AlphaFoldDB" id="A0A934J2V5"/>
<sequence length="175" mass="19122">MSGIHLFILPHHIIEGGMLGIGLLTSYMTPIPSGMAILTLSVPIYAFTWFYKRSLFWFNMIGVVFISLLLELIPDPELPVVISPLLSAWLGGLMIGTGIGILLLSNITTDGLDLLAHLFSLKTKINVGILIFLLDMLVIVGSMFVLSKTQIMLSLITISGIGLMTAIVTWKQKHS</sequence>
<protein>
    <submittedName>
        <fullName evidence="7">YitT family protein</fullName>
    </submittedName>
</protein>
<keyword evidence="8" id="KW-1185">Reference proteome</keyword>
<evidence type="ECO:0000256" key="2">
    <source>
        <dbReference type="ARBA" id="ARBA00022475"/>
    </source>
</evidence>